<dbReference type="Gene3D" id="3.30.70.270">
    <property type="match status" value="1"/>
</dbReference>
<dbReference type="PANTHER" id="PTHR45138:SF9">
    <property type="entry name" value="DIGUANYLATE CYCLASE DGCM-RELATED"/>
    <property type="match status" value="1"/>
</dbReference>
<keyword evidence="3" id="KW-0548">Nucleotidyltransferase</keyword>
<proteinExistence type="predicted"/>
<dbReference type="PROSITE" id="PS50887">
    <property type="entry name" value="GGDEF"/>
    <property type="match status" value="1"/>
</dbReference>
<dbReference type="EMBL" id="JAUJWV010000001">
    <property type="protein sequence ID" value="MDN7242114.1"/>
    <property type="molecule type" value="Genomic_DNA"/>
</dbReference>
<dbReference type="EC" id="2.7.7.65" evidence="3"/>
<dbReference type="CDD" id="cd01949">
    <property type="entry name" value="GGDEF"/>
    <property type="match status" value="1"/>
</dbReference>
<dbReference type="SUPFAM" id="SSF55073">
    <property type="entry name" value="Nucleotide cyclase"/>
    <property type="match status" value="1"/>
</dbReference>
<keyword evidence="3" id="KW-0808">Transferase</keyword>
<evidence type="ECO:0000313" key="4">
    <source>
        <dbReference type="Proteomes" id="UP001172055"/>
    </source>
</evidence>
<dbReference type="InterPro" id="IPR029787">
    <property type="entry name" value="Nucleotide_cyclase"/>
</dbReference>
<reference evidence="3 4" key="1">
    <citation type="submission" date="2023-06" db="EMBL/GenBank/DDBJ databases">
        <title>Novel species in genus Planococcus.</title>
        <authorList>
            <person name="Ning S."/>
        </authorList>
    </citation>
    <scope>NUCLEOTIDE SEQUENCE [LARGE SCALE GENOMIC DNA]</scope>
    <source>
        <strain evidence="3 4">N028</strain>
    </source>
</reference>
<gene>
    <name evidence="3" type="ORF">QWY14_09905</name>
</gene>
<dbReference type="RefSeq" id="WP_300986158.1">
    <property type="nucleotide sequence ID" value="NZ_CP129236.1"/>
</dbReference>
<keyword evidence="4" id="KW-1185">Reference proteome</keyword>
<dbReference type="InterPro" id="IPR043128">
    <property type="entry name" value="Rev_trsase/Diguanyl_cyclase"/>
</dbReference>
<evidence type="ECO:0000259" key="2">
    <source>
        <dbReference type="PROSITE" id="PS50887"/>
    </source>
</evidence>
<evidence type="ECO:0000256" key="1">
    <source>
        <dbReference type="SAM" id="Coils"/>
    </source>
</evidence>
<dbReference type="InterPro" id="IPR050469">
    <property type="entry name" value="Diguanylate_Cyclase"/>
</dbReference>
<name>A0ABT8N2K1_9BACL</name>
<comment type="caution">
    <text evidence="3">The sequence shown here is derived from an EMBL/GenBank/DDBJ whole genome shotgun (WGS) entry which is preliminary data.</text>
</comment>
<sequence length="315" mass="35612">MEEQLNTAPCGYLVIDPANCIIEMNETLKNLIGATEPLTHMHDLLTVASRVYFQTYFTPSINTHGKVDEMYLTLKSATGRIPVLMNAAERNGRYECVLLAMTVRQEYENELLQAKRQAEKINQETAEAYDRLQELMKEVEGKKREVEKLNIQLQGLTVTDPLTGLKNRRYLDDKLLHLIEESSKTGSPLAVLVVDIDHFKHVNDTYGHLTGDVVLQELAWKLQAELTEQDIAARMGGEEFVIVLPNTDKIDAWHKAEQIRETVERGSWKHVKITISIGVAVYEAGDDSSSLFAKADRALYHSKNSGRNLVTASWQ</sequence>
<feature type="coiled-coil region" evidence="1">
    <location>
        <begin position="104"/>
        <end position="159"/>
    </location>
</feature>
<dbReference type="PANTHER" id="PTHR45138">
    <property type="entry name" value="REGULATORY COMPONENTS OF SENSORY TRANSDUCTION SYSTEM"/>
    <property type="match status" value="1"/>
</dbReference>
<dbReference type="Pfam" id="PF00990">
    <property type="entry name" value="GGDEF"/>
    <property type="match status" value="1"/>
</dbReference>
<protein>
    <submittedName>
        <fullName evidence="3">GGDEF domain-containing protein</fullName>
        <ecNumber evidence="3">2.7.7.65</ecNumber>
    </submittedName>
</protein>
<dbReference type="Proteomes" id="UP001172055">
    <property type="component" value="Unassembled WGS sequence"/>
</dbReference>
<dbReference type="NCBIfam" id="TIGR00254">
    <property type="entry name" value="GGDEF"/>
    <property type="match status" value="1"/>
</dbReference>
<dbReference type="InterPro" id="IPR000160">
    <property type="entry name" value="GGDEF_dom"/>
</dbReference>
<accession>A0ABT8N2K1</accession>
<keyword evidence="1" id="KW-0175">Coiled coil</keyword>
<feature type="domain" description="GGDEF" evidence="2">
    <location>
        <begin position="187"/>
        <end position="315"/>
    </location>
</feature>
<dbReference type="GO" id="GO:0052621">
    <property type="term" value="F:diguanylate cyclase activity"/>
    <property type="evidence" value="ECO:0007669"/>
    <property type="project" value="UniProtKB-EC"/>
</dbReference>
<dbReference type="SMART" id="SM00267">
    <property type="entry name" value="GGDEF"/>
    <property type="match status" value="1"/>
</dbReference>
<evidence type="ECO:0000313" key="3">
    <source>
        <dbReference type="EMBL" id="MDN7242114.1"/>
    </source>
</evidence>
<organism evidence="3 4">
    <name type="scientific">Planococcus shixiaomingii</name>
    <dbReference type="NCBI Taxonomy" id="3058393"/>
    <lineage>
        <taxon>Bacteria</taxon>
        <taxon>Bacillati</taxon>
        <taxon>Bacillota</taxon>
        <taxon>Bacilli</taxon>
        <taxon>Bacillales</taxon>
        <taxon>Caryophanaceae</taxon>
        <taxon>Planococcus</taxon>
    </lineage>
</organism>